<evidence type="ECO:0000313" key="2">
    <source>
        <dbReference type="EMBL" id="KZN10943.1"/>
    </source>
</evidence>
<proteinExistence type="predicted"/>
<gene>
    <name evidence="2" type="ORF">DCAR_003599</name>
    <name evidence="3" type="ORF">DCAR_0103813</name>
</gene>
<feature type="region of interest" description="Disordered" evidence="1">
    <location>
        <begin position="1"/>
        <end position="64"/>
    </location>
</feature>
<feature type="compositionally biased region" description="Basic and acidic residues" evidence="1">
    <location>
        <begin position="51"/>
        <end position="64"/>
    </location>
</feature>
<dbReference type="AlphaFoldDB" id="A0A162B7D2"/>
<evidence type="ECO:0000313" key="4">
    <source>
        <dbReference type="Proteomes" id="UP000077755"/>
    </source>
</evidence>
<sequence length="64" mass="6931">MADKDAFGDGASESWEGLKAKTGSVFPKKKKSVKKMMAEKIVGSFSSSKNKNNDETKKDGQDDS</sequence>
<organism evidence="2">
    <name type="scientific">Daucus carota subsp. sativus</name>
    <name type="common">Carrot</name>
    <dbReference type="NCBI Taxonomy" id="79200"/>
    <lineage>
        <taxon>Eukaryota</taxon>
        <taxon>Viridiplantae</taxon>
        <taxon>Streptophyta</taxon>
        <taxon>Embryophyta</taxon>
        <taxon>Tracheophyta</taxon>
        <taxon>Spermatophyta</taxon>
        <taxon>Magnoliopsida</taxon>
        <taxon>eudicotyledons</taxon>
        <taxon>Gunneridae</taxon>
        <taxon>Pentapetalae</taxon>
        <taxon>asterids</taxon>
        <taxon>campanulids</taxon>
        <taxon>Apiales</taxon>
        <taxon>Apiaceae</taxon>
        <taxon>Apioideae</taxon>
        <taxon>Scandiceae</taxon>
        <taxon>Daucinae</taxon>
        <taxon>Daucus</taxon>
        <taxon>Daucus sect. Daucus</taxon>
    </lineage>
</organism>
<dbReference type="EMBL" id="CP093343">
    <property type="protein sequence ID" value="WOG84629.1"/>
    <property type="molecule type" value="Genomic_DNA"/>
</dbReference>
<keyword evidence="4" id="KW-1185">Reference proteome</keyword>
<reference evidence="3" key="2">
    <citation type="submission" date="2022-03" db="EMBL/GenBank/DDBJ databases">
        <title>Draft title - Genomic analysis of global carrot germplasm unveils the trajectory of domestication and the origin of high carotenoid orange carrot.</title>
        <authorList>
            <person name="Iorizzo M."/>
            <person name="Ellison S."/>
            <person name="Senalik D."/>
            <person name="Macko-Podgorni A."/>
            <person name="Grzebelus D."/>
            <person name="Bostan H."/>
            <person name="Rolling W."/>
            <person name="Curaba J."/>
            <person name="Simon P."/>
        </authorList>
    </citation>
    <scope>NUCLEOTIDE SEQUENCE</scope>
    <source>
        <tissue evidence="3">Leaf</tissue>
    </source>
</reference>
<evidence type="ECO:0000256" key="1">
    <source>
        <dbReference type="SAM" id="MobiDB-lite"/>
    </source>
</evidence>
<dbReference type="EMBL" id="LNRQ01000001">
    <property type="protein sequence ID" value="KZN10943.1"/>
    <property type="molecule type" value="Genomic_DNA"/>
</dbReference>
<dbReference type="Proteomes" id="UP000077755">
    <property type="component" value="Chromosome 1"/>
</dbReference>
<evidence type="ECO:0000313" key="3">
    <source>
        <dbReference type="EMBL" id="WOG84629.1"/>
    </source>
</evidence>
<reference evidence="2" key="1">
    <citation type="journal article" date="2016" name="Nat. Genet.">
        <title>A high-quality carrot genome assembly provides new insights into carotenoid accumulation and asterid genome evolution.</title>
        <authorList>
            <person name="Iorizzo M."/>
            <person name="Ellison S."/>
            <person name="Senalik D."/>
            <person name="Zeng P."/>
            <person name="Satapoomin P."/>
            <person name="Huang J."/>
            <person name="Bowman M."/>
            <person name="Iovene M."/>
            <person name="Sanseverino W."/>
            <person name="Cavagnaro P."/>
            <person name="Yildiz M."/>
            <person name="Macko-Podgorni A."/>
            <person name="Moranska E."/>
            <person name="Grzebelus E."/>
            <person name="Grzebelus D."/>
            <person name="Ashrafi H."/>
            <person name="Zheng Z."/>
            <person name="Cheng S."/>
            <person name="Spooner D."/>
            <person name="Van Deynze A."/>
            <person name="Simon P."/>
        </authorList>
    </citation>
    <scope>NUCLEOTIDE SEQUENCE [LARGE SCALE GENOMIC DNA]</scope>
    <source>
        <tissue evidence="2">Leaf</tissue>
    </source>
</reference>
<accession>A0A162B7D2</accession>
<dbReference type="Gramene" id="KZN10943">
    <property type="protein sequence ID" value="KZN10943"/>
    <property type="gene ID" value="DCAR_003599"/>
</dbReference>
<protein>
    <submittedName>
        <fullName evidence="2">Uncharacterized protein</fullName>
    </submittedName>
</protein>
<name>A0A162B7D2_DAUCS</name>